<keyword evidence="5" id="KW-1185">Reference proteome</keyword>
<dbReference type="CDD" id="cd04335">
    <property type="entry name" value="PrdX_deacylase"/>
    <property type="match status" value="1"/>
</dbReference>
<dbReference type="EMBL" id="AZDU01000004">
    <property type="protein sequence ID" value="KRL03428.1"/>
    <property type="molecule type" value="Genomic_DNA"/>
</dbReference>
<feature type="domain" description="YbaK/aminoacyl-tRNA synthetase-associated" evidence="3">
    <location>
        <begin position="22"/>
        <end position="146"/>
    </location>
</feature>
<proteinExistence type="inferred from homology"/>
<dbReference type="PANTHER" id="PTHR31423">
    <property type="entry name" value="YBAK DOMAIN-CONTAINING PROTEIN"/>
    <property type="match status" value="1"/>
</dbReference>
<dbReference type="RefSeq" id="WP_039944272.1">
    <property type="nucleotide sequence ID" value="NZ_AZDU01000004.1"/>
</dbReference>
<name>A0A0R1MC72_9LACO</name>
<sequence>MNKQETYQWLTDHQIPYEVTEHKPVFSMEDLRDVDLPYPEANAKNLFVHDRKKRHFYLILVRGEKRVDLKAFAQRQELKSLSFCSEGDLMDILGLTPGSVTPLGLLNDDERQVHFFIDAEFAGNKVAAHPMENTATVWLNADDLVQLVRDHGNEAEYVDIPVLPEE</sequence>
<dbReference type="InterPro" id="IPR040285">
    <property type="entry name" value="ProX/PRXD1"/>
</dbReference>
<comment type="similarity">
    <text evidence="1">Belongs to the PRORSD1 family.</text>
</comment>
<comment type="caution">
    <text evidence="4">The sequence shown here is derived from an EMBL/GenBank/DDBJ whole genome shotgun (WGS) entry which is preliminary data.</text>
</comment>
<evidence type="ECO:0000313" key="5">
    <source>
        <dbReference type="Proteomes" id="UP000051074"/>
    </source>
</evidence>
<gene>
    <name evidence="4" type="ORF">FC20_GL001258</name>
</gene>
<dbReference type="STRING" id="1293597.FC20_GL001258"/>
<keyword evidence="4" id="KW-0030">Aminoacyl-tRNA synthetase</keyword>
<dbReference type="Gene3D" id="3.90.960.10">
    <property type="entry name" value="YbaK/aminoacyl-tRNA synthetase-associated domain"/>
    <property type="match status" value="1"/>
</dbReference>
<dbReference type="SUPFAM" id="SSF55826">
    <property type="entry name" value="YbaK/ProRS associated domain"/>
    <property type="match status" value="1"/>
</dbReference>
<dbReference type="GO" id="GO:0004812">
    <property type="term" value="F:aminoacyl-tRNA ligase activity"/>
    <property type="evidence" value="ECO:0007669"/>
    <property type="project" value="UniProtKB-KW"/>
</dbReference>
<dbReference type="GO" id="GO:0006412">
    <property type="term" value="P:translation"/>
    <property type="evidence" value="ECO:0007669"/>
    <property type="project" value="UniProtKB-KW"/>
</dbReference>
<evidence type="ECO:0000256" key="2">
    <source>
        <dbReference type="ARBA" id="ARBA00022917"/>
    </source>
</evidence>
<organism evidence="4 5">
    <name type="scientific">Lactobacillus equicursoris DSM 19284 = JCM 14600 = CIP 110162</name>
    <dbReference type="NCBI Taxonomy" id="1293597"/>
    <lineage>
        <taxon>Bacteria</taxon>
        <taxon>Bacillati</taxon>
        <taxon>Bacillota</taxon>
        <taxon>Bacilli</taxon>
        <taxon>Lactobacillales</taxon>
        <taxon>Lactobacillaceae</taxon>
        <taxon>Lactobacillus</taxon>
    </lineage>
</organism>
<keyword evidence="2" id="KW-0648">Protein biosynthesis</keyword>
<evidence type="ECO:0000256" key="1">
    <source>
        <dbReference type="ARBA" id="ARBA00010201"/>
    </source>
</evidence>
<dbReference type="GO" id="GO:0002161">
    <property type="term" value="F:aminoacyl-tRNA deacylase activity"/>
    <property type="evidence" value="ECO:0007669"/>
    <property type="project" value="InterPro"/>
</dbReference>
<reference evidence="4 5" key="1">
    <citation type="journal article" date="2015" name="Genome Announc.">
        <title>Expanding the biotechnology potential of lactobacilli through comparative genomics of 213 strains and associated genera.</title>
        <authorList>
            <person name="Sun Z."/>
            <person name="Harris H.M."/>
            <person name="McCann A."/>
            <person name="Guo C."/>
            <person name="Argimon S."/>
            <person name="Zhang W."/>
            <person name="Yang X."/>
            <person name="Jeffery I.B."/>
            <person name="Cooney J.C."/>
            <person name="Kagawa T.F."/>
            <person name="Liu W."/>
            <person name="Song Y."/>
            <person name="Salvetti E."/>
            <person name="Wrobel A."/>
            <person name="Rasinkangas P."/>
            <person name="Parkhill J."/>
            <person name="Rea M.C."/>
            <person name="O'Sullivan O."/>
            <person name="Ritari J."/>
            <person name="Douillard F.P."/>
            <person name="Paul Ross R."/>
            <person name="Yang R."/>
            <person name="Briner A.E."/>
            <person name="Felis G.E."/>
            <person name="de Vos W.M."/>
            <person name="Barrangou R."/>
            <person name="Klaenhammer T.R."/>
            <person name="Caufield P.W."/>
            <person name="Cui Y."/>
            <person name="Zhang H."/>
            <person name="O'Toole P.W."/>
        </authorList>
    </citation>
    <scope>NUCLEOTIDE SEQUENCE [LARGE SCALE GENOMIC DNA]</scope>
    <source>
        <strain evidence="4 5">DSM 19284</strain>
    </source>
</reference>
<evidence type="ECO:0000259" key="3">
    <source>
        <dbReference type="Pfam" id="PF04073"/>
    </source>
</evidence>
<dbReference type="InterPro" id="IPR036754">
    <property type="entry name" value="YbaK/aa-tRNA-synt-asso_dom_sf"/>
</dbReference>
<dbReference type="Proteomes" id="UP000051074">
    <property type="component" value="Unassembled WGS sequence"/>
</dbReference>
<dbReference type="PANTHER" id="PTHR31423:SF3">
    <property type="entry name" value="PROLYL-TRNA SYNTHETASE ASSOCIATED DOMAIN-CONTAINING PROTEIN 1-RELATED"/>
    <property type="match status" value="1"/>
</dbReference>
<evidence type="ECO:0000313" key="4">
    <source>
        <dbReference type="EMBL" id="KRL03428.1"/>
    </source>
</evidence>
<protein>
    <submittedName>
        <fullName evidence="4">YbaK prolyl-tRNA synthetase associated region</fullName>
    </submittedName>
</protein>
<dbReference type="eggNOG" id="COG3760">
    <property type="taxonomic scope" value="Bacteria"/>
</dbReference>
<keyword evidence="4" id="KW-0436">Ligase</keyword>
<dbReference type="AlphaFoldDB" id="A0A0R1MC72"/>
<accession>A0A0R1MC72</accession>
<dbReference type="InterPro" id="IPR007214">
    <property type="entry name" value="YbaK/aa-tRNA-synth-assoc-dom"/>
</dbReference>
<dbReference type="Pfam" id="PF04073">
    <property type="entry name" value="tRNA_edit"/>
    <property type="match status" value="1"/>
</dbReference>
<dbReference type="PATRIC" id="fig|1293597.4.peg.1342"/>